<evidence type="ECO:0000256" key="3">
    <source>
        <dbReference type="ARBA" id="ARBA00022738"/>
    </source>
</evidence>
<evidence type="ECO:0000313" key="8">
    <source>
        <dbReference type="Proteomes" id="UP000268857"/>
    </source>
</evidence>
<evidence type="ECO:0000256" key="2">
    <source>
        <dbReference type="ARBA" id="ARBA00022549"/>
    </source>
</evidence>
<dbReference type="Pfam" id="PF13646">
    <property type="entry name" value="HEAT_2"/>
    <property type="match status" value="1"/>
</dbReference>
<name>A0A3S0ZXV1_CHLFR</name>
<evidence type="ECO:0000256" key="4">
    <source>
        <dbReference type="ARBA" id="ARBA00023239"/>
    </source>
</evidence>
<comment type="similarity">
    <text evidence="1">Belongs to the CpcE/RpcE/PecE family.</text>
</comment>
<dbReference type="GO" id="GO:0030089">
    <property type="term" value="C:phycobilisome"/>
    <property type="evidence" value="ECO:0007669"/>
    <property type="project" value="UniProtKB-KW"/>
</dbReference>
<dbReference type="EMBL" id="RSCJ01000027">
    <property type="protein sequence ID" value="RUR74838.1"/>
    <property type="molecule type" value="Genomic_DNA"/>
</dbReference>
<proteinExistence type="inferred from homology"/>
<dbReference type="Gene3D" id="1.25.10.10">
    <property type="entry name" value="Leucine-rich Repeat Variant"/>
    <property type="match status" value="1"/>
</dbReference>
<keyword evidence="3" id="KW-0605">Phycobilisome</keyword>
<dbReference type="InterPro" id="IPR011989">
    <property type="entry name" value="ARM-like"/>
</dbReference>
<feature type="signal peptide" evidence="6">
    <location>
        <begin position="1"/>
        <end position="20"/>
    </location>
</feature>
<evidence type="ECO:0000256" key="6">
    <source>
        <dbReference type="SAM" id="SignalP"/>
    </source>
</evidence>
<evidence type="ECO:0008006" key="9">
    <source>
        <dbReference type="Google" id="ProtNLM"/>
    </source>
</evidence>
<evidence type="ECO:0000313" key="7">
    <source>
        <dbReference type="EMBL" id="RUR74838.1"/>
    </source>
</evidence>
<feature type="region of interest" description="Disordered" evidence="5">
    <location>
        <begin position="114"/>
        <end position="146"/>
    </location>
</feature>
<dbReference type="InterPro" id="IPR016024">
    <property type="entry name" value="ARM-type_fold"/>
</dbReference>
<evidence type="ECO:0000256" key="1">
    <source>
        <dbReference type="ARBA" id="ARBA00009299"/>
    </source>
</evidence>
<evidence type="ECO:0000256" key="5">
    <source>
        <dbReference type="SAM" id="MobiDB-lite"/>
    </source>
</evidence>
<sequence>MAVGLLCLSSPLVVTSTSWAQQASEVPLTNSPDVRISVPLQGNNSQPSISVSPDKVSPAIPVLLQVLQGKQPQAGFDASSAIPVLIQGLQGGNSDVRTQAISAMPGIIKALQGDKPQVQPQAQPQVQPQVQSQAQPQVQPQAQLQSKPRTKVAGNCVVTNPVSIVPGLIKGLSNQDEIVRFFAASALACIGEAATSAVPNLLGSLQDPNQSVRLVAALALDAIGTGFQHTARQLSSGESSPLLSNFGSVLNLVTDPLLKLPQTLLNPQQQTPIQPQGQIPPQQQRQSP</sequence>
<keyword evidence="2" id="KW-0042">Antenna complex</keyword>
<dbReference type="AlphaFoldDB" id="A0A3S0ZXV1"/>
<comment type="caution">
    <text evidence="7">The sequence shown here is derived from an EMBL/GenBank/DDBJ whole genome shotgun (WGS) entry which is preliminary data.</text>
</comment>
<keyword evidence="4" id="KW-0456">Lyase</keyword>
<dbReference type="SUPFAM" id="SSF48371">
    <property type="entry name" value="ARM repeat"/>
    <property type="match status" value="1"/>
</dbReference>
<feature type="region of interest" description="Disordered" evidence="5">
    <location>
        <begin position="267"/>
        <end position="288"/>
    </location>
</feature>
<dbReference type="STRING" id="211165.GCA_000317285_01885"/>
<feature type="compositionally biased region" description="Low complexity" evidence="5">
    <location>
        <begin position="116"/>
        <end position="143"/>
    </location>
</feature>
<keyword evidence="6" id="KW-0732">Signal</keyword>
<gene>
    <name evidence="7" type="ORF">PCC6912_50160</name>
</gene>
<dbReference type="GO" id="GO:0016829">
    <property type="term" value="F:lyase activity"/>
    <property type="evidence" value="ECO:0007669"/>
    <property type="project" value="UniProtKB-KW"/>
</dbReference>
<accession>A0A3S0ZXV1</accession>
<keyword evidence="8" id="KW-1185">Reference proteome</keyword>
<feature type="chain" id="PRO_5018780136" description="HEAT repeat domain-containing protein" evidence="6">
    <location>
        <begin position="21"/>
        <end position="288"/>
    </location>
</feature>
<protein>
    <recommendedName>
        <fullName evidence="9">HEAT repeat domain-containing protein</fullName>
    </recommendedName>
</protein>
<reference evidence="7 8" key="1">
    <citation type="journal article" date="2019" name="Genome Biol. Evol.">
        <title>Day and night: Metabolic profiles and evolutionary relationships of six axenic non-marine cyanobacteria.</title>
        <authorList>
            <person name="Will S.E."/>
            <person name="Henke P."/>
            <person name="Boedeker C."/>
            <person name="Huang S."/>
            <person name="Brinkmann H."/>
            <person name="Rohde M."/>
            <person name="Jarek M."/>
            <person name="Friedl T."/>
            <person name="Seufert S."/>
            <person name="Schumacher M."/>
            <person name="Overmann J."/>
            <person name="Neumann-Schaal M."/>
            <person name="Petersen J."/>
        </authorList>
    </citation>
    <scope>NUCLEOTIDE SEQUENCE [LARGE SCALE GENOMIC DNA]</scope>
    <source>
        <strain evidence="7 8">PCC 6912</strain>
    </source>
</reference>
<dbReference type="Proteomes" id="UP000268857">
    <property type="component" value="Unassembled WGS sequence"/>
</dbReference>
<organism evidence="7 8">
    <name type="scientific">Chlorogloeopsis fritschii PCC 6912</name>
    <dbReference type="NCBI Taxonomy" id="211165"/>
    <lineage>
        <taxon>Bacteria</taxon>
        <taxon>Bacillati</taxon>
        <taxon>Cyanobacteriota</taxon>
        <taxon>Cyanophyceae</taxon>
        <taxon>Nostocales</taxon>
        <taxon>Chlorogloeopsidaceae</taxon>
        <taxon>Chlorogloeopsis</taxon>
    </lineage>
</organism>